<evidence type="ECO:0000256" key="2">
    <source>
        <dbReference type="ARBA" id="ARBA00004240"/>
    </source>
</evidence>
<dbReference type="PANTHER" id="PTHR48182">
    <property type="entry name" value="PROTEIN SERAC1"/>
    <property type="match status" value="1"/>
</dbReference>
<evidence type="ECO:0000256" key="5">
    <source>
        <dbReference type="ARBA" id="ARBA00023128"/>
    </source>
</evidence>
<organism evidence="7 8">
    <name type="scientific">Cichlidogyrus casuarinus</name>
    <dbReference type="NCBI Taxonomy" id="1844966"/>
    <lineage>
        <taxon>Eukaryota</taxon>
        <taxon>Metazoa</taxon>
        <taxon>Spiralia</taxon>
        <taxon>Lophotrochozoa</taxon>
        <taxon>Platyhelminthes</taxon>
        <taxon>Monogenea</taxon>
        <taxon>Monopisthocotylea</taxon>
        <taxon>Dactylogyridea</taxon>
        <taxon>Ancyrocephalidae</taxon>
        <taxon>Cichlidogyrus</taxon>
    </lineage>
</organism>
<comment type="caution">
    <text evidence="7">The sequence shown here is derived from an EMBL/GenBank/DDBJ whole genome shotgun (WGS) entry which is preliminary data.</text>
</comment>
<evidence type="ECO:0000256" key="6">
    <source>
        <dbReference type="ARBA" id="ARBA00023136"/>
    </source>
</evidence>
<keyword evidence="6" id="KW-0472">Membrane</keyword>
<proteinExistence type="predicted"/>
<dbReference type="AlphaFoldDB" id="A0ABD2PVW8"/>
<dbReference type="PANTHER" id="PTHR48182:SF2">
    <property type="entry name" value="PROTEIN SERAC1"/>
    <property type="match status" value="1"/>
</dbReference>
<dbReference type="GO" id="GO:0005739">
    <property type="term" value="C:mitochondrion"/>
    <property type="evidence" value="ECO:0007669"/>
    <property type="project" value="UniProtKB-SubCell"/>
</dbReference>
<accession>A0ABD2PVW8</accession>
<dbReference type="Proteomes" id="UP001626550">
    <property type="component" value="Unassembled WGS sequence"/>
</dbReference>
<dbReference type="GO" id="GO:0016020">
    <property type="term" value="C:membrane"/>
    <property type="evidence" value="ECO:0007669"/>
    <property type="project" value="UniProtKB-SubCell"/>
</dbReference>
<dbReference type="EMBL" id="JBJKFK010002123">
    <property type="protein sequence ID" value="KAL3311597.1"/>
    <property type="molecule type" value="Genomic_DNA"/>
</dbReference>
<evidence type="ECO:0000256" key="1">
    <source>
        <dbReference type="ARBA" id="ARBA00004173"/>
    </source>
</evidence>
<protein>
    <submittedName>
        <fullName evidence="7">Serine active site containing protein 1</fullName>
    </submittedName>
</protein>
<sequence length="279" mass="31582">RKIDERACEVAYQLLEAGVGQRPIVWITHSAGGILVKQMLHTLAYICAACQIDKKEETLLSTCLEQVHSNSVDFASPSLGFVKSPLSDSKHTDDTWLVPGLFRDKSEEPPNKKASLSRQSQDDTVFITKLMMDQEGRVRLDSLESVVRSTKGIVFMSVPHKGNKSLFVLYKFPMRYFLSPEAHQLKNNSSNLLQLHQWFKNWVTINQVKVLSLVETEKTTIYPLYECVLVPLDTEDESYGEVKCLPKDHTSISKPVTSQDIAYTCIVDFIQMVRGPQSQ</sequence>
<reference evidence="7 8" key="1">
    <citation type="submission" date="2024-11" db="EMBL/GenBank/DDBJ databases">
        <title>Adaptive evolution of stress response genes in parasites aligns with host niche diversity.</title>
        <authorList>
            <person name="Hahn C."/>
            <person name="Resl P."/>
        </authorList>
    </citation>
    <scope>NUCLEOTIDE SEQUENCE [LARGE SCALE GENOMIC DNA]</scope>
    <source>
        <strain evidence="7">EGGRZ-B1_66</strain>
        <tissue evidence="7">Body</tissue>
    </source>
</reference>
<keyword evidence="4" id="KW-0256">Endoplasmic reticulum</keyword>
<evidence type="ECO:0000313" key="7">
    <source>
        <dbReference type="EMBL" id="KAL3311597.1"/>
    </source>
</evidence>
<feature type="non-terminal residue" evidence="7">
    <location>
        <position position="1"/>
    </location>
</feature>
<dbReference type="GO" id="GO:0005783">
    <property type="term" value="C:endoplasmic reticulum"/>
    <property type="evidence" value="ECO:0007669"/>
    <property type="project" value="UniProtKB-SubCell"/>
</dbReference>
<comment type="subcellular location">
    <subcellularLocation>
        <location evidence="2">Endoplasmic reticulum</location>
    </subcellularLocation>
    <subcellularLocation>
        <location evidence="3">Membrane</location>
    </subcellularLocation>
    <subcellularLocation>
        <location evidence="1">Mitochondrion</location>
    </subcellularLocation>
</comment>
<evidence type="ECO:0000256" key="3">
    <source>
        <dbReference type="ARBA" id="ARBA00004370"/>
    </source>
</evidence>
<dbReference type="InterPro" id="IPR052374">
    <property type="entry name" value="SERAC1"/>
</dbReference>
<gene>
    <name evidence="7" type="primary">SERAC1_3</name>
    <name evidence="7" type="ORF">Ciccas_009821</name>
</gene>
<name>A0ABD2PVW8_9PLAT</name>
<keyword evidence="5" id="KW-0496">Mitochondrion</keyword>
<evidence type="ECO:0000256" key="4">
    <source>
        <dbReference type="ARBA" id="ARBA00022824"/>
    </source>
</evidence>
<keyword evidence="8" id="KW-1185">Reference proteome</keyword>
<evidence type="ECO:0000313" key="8">
    <source>
        <dbReference type="Proteomes" id="UP001626550"/>
    </source>
</evidence>